<gene>
    <name evidence="2" type="ORF">PSON_ATCC_30995.1.T0170270</name>
</gene>
<proteinExistence type="predicted"/>
<feature type="signal peptide" evidence="1">
    <location>
        <begin position="1"/>
        <end position="15"/>
    </location>
</feature>
<dbReference type="OrthoDB" id="308569at2759"/>
<comment type="caution">
    <text evidence="2">The sequence shown here is derived from an EMBL/GenBank/DDBJ whole genome shotgun (WGS) entry which is preliminary data.</text>
</comment>
<dbReference type="Proteomes" id="UP000692954">
    <property type="component" value="Unassembled WGS sequence"/>
</dbReference>
<sequence>MIIIYIYFLNSLVFGLPNERQRKVIEDLKREDTLFDFHPNEKLNNKMKIGPYPQDQIDCKQVSICKNCKSNEAYLITTKNAHLIGLHFGYKQEILDLVQSLKFLDQNIEFWFAFSEKQICIEKSQIEMDIQLSSIQKQYHIPKNNNSVFPHLFSIEDNIKLNNIQMIAKFNKKDWNYEILSLNYLGECISDFFVCEQFYEAENNQMRMKGKLKSQDKITFEITGSQNKKQLIIEEIELPNLFFDQLIKQFFGERFIEQIEYDMNQQYKIEISEFYINNNLELELELKIEDH</sequence>
<dbReference type="EMBL" id="CAJJDN010000017">
    <property type="protein sequence ID" value="CAD8063168.1"/>
    <property type="molecule type" value="Genomic_DNA"/>
</dbReference>
<dbReference type="AlphaFoldDB" id="A0A8S1L5L9"/>
<keyword evidence="3" id="KW-1185">Reference proteome</keyword>
<keyword evidence="1" id="KW-0732">Signal</keyword>
<evidence type="ECO:0000256" key="1">
    <source>
        <dbReference type="SAM" id="SignalP"/>
    </source>
</evidence>
<evidence type="ECO:0000313" key="3">
    <source>
        <dbReference type="Proteomes" id="UP000692954"/>
    </source>
</evidence>
<reference evidence="2" key="1">
    <citation type="submission" date="2021-01" db="EMBL/GenBank/DDBJ databases">
        <authorList>
            <consortium name="Genoscope - CEA"/>
            <person name="William W."/>
        </authorList>
    </citation>
    <scope>NUCLEOTIDE SEQUENCE</scope>
</reference>
<accession>A0A8S1L5L9</accession>
<protein>
    <recommendedName>
        <fullName evidence="4">Transmembrane protein</fullName>
    </recommendedName>
</protein>
<organism evidence="2 3">
    <name type="scientific">Paramecium sonneborni</name>
    <dbReference type="NCBI Taxonomy" id="65129"/>
    <lineage>
        <taxon>Eukaryota</taxon>
        <taxon>Sar</taxon>
        <taxon>Alveolata</taxon>
        <taxon>Ciliophora</taxon>
        <taxon>Intramacronucleata</taxon>
        <taxon>Oligohymenophorea</taxon>
        <taxon>Peniculida</taxon>
        <taxon>Parameciidae</taxon>
        <taxon>Paramecium</taxon>
    </lineage>
</organism>
<evidence type="ECO:0000313" key="2">
    <source>
        <dbReference type="EMBL" id="CAD8063168.1"/>
    </source>
</evidence>
<name>A0A8S1L5L9_9CILI</name>
<feature type="chain" id="PRO_5035923840" description="Transmembrane protein" evidence="1">
    <location>
        <begin position="16"/>
        <end position="291"/>
    </location>
</feature>
<evidence type="ECO:0008006" key="4">
    <source>
        <dbReference type="Google" id="ProtNLM"/>
    </source>
</evidence>